<proteinExistence type="predicted"/>
<dbReference type="InterPro" id="IPR050553">
    <property type="entry name" value="Thioredoxin_ResA/DsbE_sf"/>
</dbReference>
<dbReference type="InterPro" id="IPR013740">
    <property type="entry name" value="Redoxin"/>
</dbReference>
<evidence type="ECO:0000256" key="3">
    <source>
        <dbReference type="ARBA" id="ARBA00023284"/>
    </source>
</evidence>
<dbReference type="SUPFAM" id="SSF52833">
    <property type="entry name" value="Thioredoxin-like"/>
    <property type="match status" value="1"/>
</dbReference>
<dbReference type="InterPro" id="IPR013766">
    <property type="entry name" value="Thioredoxin_domain"/>
</dbReference>
<gene>
    <name evidence="5" type="ORF">MZO42_11480</name>
</gene>
<evidence type="ECO:0000256" key="2">
    <source>
        <dbReference type="ARBA" id="ARBA00022748"/>
    </source>
</evidence>
<evidence type="ECO:0000313" key="5">
    <source>
        <dbReference type="EMBL" id="MDT8759320.1"/>
    </source>
</evidence>
<evidence type="ECO:0000259" key="4">
    <source>
        <dbReference type="PROSITE" id="PS51352"/>
    </source>
</evidence>
<feature type="domain" description="Thioredoxin" evidence="4">
    <location>
        <begin position="48"/>
        <end position="186"/>
    </location>
</feature>
<dbReference type="CDD" id="cd02966">
    <property type="entry name" value="TlpA_like_family"/>
    <property type="match status" value="1"/>
</dbReference>
<accession>A0ABU3N7L6</accession>
<comment type="subcellular location">
    <subcellularLocation>
        <location evidence="1">Cell envelope</location>
    </subcellularLocation>
</comment>
<dbReference type="PANTHER" id="PTHR42852">
    <property type="entry name" value="THIOL:DISULFIDE INTERCHANGE PROTEIN DSBE"/>
    <property type="match status" value="1"/>
</dbReference>
<reference evidence="5" key="1">
    <citation type="submission" date="2022-04" db="EMBL/GenBank/DDBJ databases">
        <title>Tomato heritable bacteria conferring resistance against bacterial wilt.</title>
        <authorList>
            <person name="Yin J."/>
        </authorList>
    </citation>
    <scope>NUCLEOTIDE SEQUENCE</scope>
    <source>
        <strain evidence="5">Cra20</strain>
    </source>
</reference>
<comment type="caution">
    <text evidence="5">The sequence shown here is derived from an EMBL/GenBank/DDBJ whole genome shotgun (WGS) entry which is preliminary data.</text>
</comment>
<name>A0ABU3N7L6_9SPHN</name>
<dbReference type="PROSITE" id="PS51352">
    <property type="entry name" value="THIOREDOXIN_2"/>
    <property type="match status" value="1"/>
</dbReference>
<dbReference type="EMBL" id="JALMLT010000002">
    <property type="protein sequence ID" value="MDT8759320.1"/>
    <property type="molecule type" value="Genomic_DNA"/>
</dbReference>
<protein>
    <submittedName>
        <fullName evidence="5">TlpA family protein disulfide reductase</fullName>
    </submittedName>
</protein>
<keyword evidence="2" id="KW-0201">Cytochrome c-type biogenesis</keyword>
<dbReference type="PROSITE" id="PS00194">
    <property type="entry name" value="THIOREDOXIN_1"/>
    <property type="match status" value="1"/>
</dbReference>
<dbReference type="PROSITE" id="PS51257">
    <property type="entry name" value="PROKAR_LIPOPROTEIN"/>
    <property type="match status" value="1"/>
</dbReference>
<keyword evidence="3" id="KW-0676">Redox-active center</keyword>
<dbReference type="Gene3D" id="3.40.30.10">
    <property type="entry name" value="Glutaredoxin"/>
    <property type="match status" value="1"/>
</dbReference>
<sequence length="186" mass="20065">MRPAIALLLLATSLTGGCDRQSEPQRQAEGTNVAAAAPAKSLDKLDRSHKGEAAPDFPFVDGTGKKHTLADFRGKPLLVNLWATWCAPCVKEMPTLDALATREGGELQVLAVSQDFEPAKVAAFFAEKKFRRLEPWIDSETAFSTGLGVNLPTTILYDAAGREVWRKLGDADWTGDAAAKLIAEAR</sequence>
<dbReference type="InterPro" id="IPR036249">
    <property type="entry name" value="Thioredoxin-like_sf"/>
</dbReference>
<dbReference type="InterPro" id="IPR017937">
    <property type="entry name" value="Thioredoxin_CS"/>
</dbReference>
<organism evidence="5">
    <name type="scientific">Sphingomonas psychrotolerans</name>
    <dbReference type="NCBI Taxonomy" id="1327635"/>
    <lineage>
        <taxon>Bacteria</taxon>
        <taxon>Pseudomonadati</taxon>
        <taxon>Pseudomonadota</taxon>
        <taxon>Alphaproteobacteria</taxon>
        <taxon>Sphingomonadales</taxon>
        <taxon>Sphingomonadaceae</taxon>
        <taxon>Sphingomonas</taxon>
    </lineage>
</organism>
<dbReference type="Pfam" id="PF08534">
    <property type="entry name" value="Redoxin"/>
    <property type="match status" value="1"/>
</dbReference>
<evidence type="ECO:0000256" key="1">
    <source>
        <dbReference type="ARBA" id="ARBA00004196"/>
    </source>
</evidence>
<dbReference type="PANTHER" id="PTHR42852:SF18">
    <property type="entry name" value="CHROMOSOME UNDETERMINED SCAFFOLD_47, WHOLE GENOME SHOTGUN SEQUENCE"/>
    <property type="match status" value="1"/>
</dbReference>